<dbReference type="Gene3D" id="3.90.190.10">
    <property type="entry name" value="Protein tyrosine phosphatase superfamily"/>
    <property type="match status" value="1"/>
</dbReference>
<dbReference type="PANTHER" id="PTHR31126:SF1">
    <property type="entry name" value="TYROSINE SPECIFIC PROTEIN PHOSPHATASES DOMAIN-CONTAINING PROTEIN"/>
    <property type="match status" value="1"/>
</dbReference>
<sequence length="267" mass="28743">MTDPTVERLEFTAVANLRDLGGWATTDGRRVTRGRLFRSAALDRASDADRGTLVGLGLRSIYDLRSIAETQAAPDPVLAGVVGIHLDVVADAQSISAPANLDKVLSDPETVALASEKLADGSGVARMVESYRELVNLPSALASYRALFIGLLDDDAALFHCTAGKDRTGWAAASLLTLLGVERDDVYRDYLLTNEQFLPAIAHIFDGFAAAGGDPELLRPLLGVRADYLDAAFAEVEQLFGTVERYFAEGLGIDDDAQAELRERYLV</sequence>
<dbReference type="GO" id="GO:0004721">
    <property type="term" value="F:phosphoprotein phosphatase activity"/>
    <property type="evidence" value="ECO:0007669"/>
    <property type="project" value="InterPro"/>
</dbReference>
<organism evidence="2 3">
    <name type="scientific">Gordonia rhizosphera NBRC 16068</name>
    <dbReference type="NCBI Taxonomy" id="1108045"/>
    <lineage>
        <taxon>Bacteria</taxon>
        <taxon>Bacillati</taxon>
        <taxon>Actinomycetota</taxon>
        <taxon>Actinomycetes</taxon>
        <taxon>Mycobacteriales</taxon>
        <taxon>Gordoniaceae</taxon>
        <taxon>Gordonia</taxon>
    </lineage>
</organism>
<evidence type="ECO:0000256" key="1">
    <source>
        <dbReference type="ARBA" id="ARBA00009580"/>
    </source>
</evidence>
<dbReference type="EMBL" id="BAHC01000046">
    <property type="protein sequence ID" value="GAB88974.1"/>
    <property type="molecule type" value="Genomic_DNA"/>
</dbReference>
<dbReference type="InterPro" id="IPR026893">
    <property type="entry name" value="Tyr/Ser_Pase_IphP-type"/>
</dbReference>
<dbReference type="Proteomes" id="UP000008363">
    <property type="component" value="Unassembled WGS sequence"/>
</dbReference>
<dbReference type="SUPFAM" id="SSF52799">
    <property type="entry name" value="(Phosphotyrosine protein) phosphatases II"/>
    <property type="match status" value="1"/>
</dbReference>
<dbReference type="STRING" id="1108045.GORHZ_046_01250"/>
<dbReference type="InterPro" id="IPR029021">
    <property type="entry name" value="Prot-tyrosine_phosphatase-like"/>
</dbReference>
<evidence type="ECO:0000313" key="2">
    <source>
        <dbReference type="EMBL" id="GAB88974.1"/>
    </source>
</evidence>
<dbReference type="RefSeq" id="WP_006330760.1">
    <property type="nucleotide sequence ID" value="NZ_BAHC01000046.1"/>
</dbReference>
<comment type="similarity">
    <text evidence="1">Belongs to the protein-tyrosine phosphatase family.</text>
</comment>
<accession>K6WQZ2</accession>
<dbReference type="Pfam" id="PF13350">
    <property type="entry name" value="Y_phosphatase3"/>
    <property type="match status" value="1"/>
</dbReference>
<keyword evidence="3" id="KW-1185">Reference proteome</keyword>
<name>K6WQZ2_9ACTN</name>
<dbReference type="InterPro" id="IPR016130">
    <property type="entry name" value="Tyr_Pase_AS"/>
</dbReference>
<dbReference type="AlphaFoldDB" id="K6WQZ2"/>
<gene>
    <name evidence="2" type="ORF">GORHZ_046_01250</name>
</gene>
<proteinExistence type="inferred from homology"/>
<dbReference type="eggNOG" id="COG2365">
    <property type="taxonomic scope" value="Bacteria"/>
</dbReference>
<reference evidence="2 3" key="1">
    <citation type="submission" date="2012-08" db="EMBL/GenBank/DDBJ databases">
        <title>Whole genome shotgun sequence of Gordonia rhizosphera NBRC 16068.</title>
        <authorList>
            <person name="Takarada H."/>
            <person name="Isaki S."/>
            <person name="Hosoyama A."/>
            <person name="Tsuchikane K."/>
            <person name="Katsumata H."/>
            <person name="Baba S."/>
            <person name="Ohji S."/>
            <person name="Yamazaki S."/>
            <person name="Fujita N."/>
        </authorList>
    </citation>
    <scope>NUCLEOTIDE SEQUENCE [LARGE SCALE GENOMIC DNA]</scope>
    <source>
        <strain evidence="2 3">NBRC 16068</strain>
    </source>
</reference>
<protein>
    <recommendedName>
        <fullName evidence="4">Tyrosine specific protein phosphatases domain-containing protein</fullName>
    </recommendedName>
</protein>
<dbReference type="PANTHER" id="PTHR31126">
    <property type="entry name" value="TYROSINE-PROTEIN PHOSPHATASE"/>
    <property type="match status" value="1"/>
</dbReference>
<evidence type="ECO:0000313" key="3">
    <source>
        <dbReference type="Proteomes" id="UP000008363"/>
    </source>
</evidence>
<evidence type="ECO:0008006" key="4">
    <source>
        <dbReference type="Google" id="ProtNLM"/>
    </source>
</evidence>
<dbReference type="PROSITE" id="PS00383">
    <property type="entry name" value="TYR_PHOSPHATASE_1"/>
    <property type="match status" value="1"/>
</dbReference>
<dbReference type="OrthoDB" id="1188001at2"/>
<comment type="caution">
    <text evidence="2">The sequence shown here is derived from an EMBL/GenBank/DDBJ whole genome shotgun (WGS) entry which is preliminary data.</text>
</comment>